<dbReference type="Proteomes" id="UP001341281">
    <property type="component" value="Chromosome 06"/>
</dbReference>
<evidence type="ECO:0000313" key="2">
    <source>
        <dbReference type="EMBL" id="WVZ82334.1"/>
    </source>
</evidence>
<gene>
    <name evidence="2" type="ORF">U9M48_029605</name>
</gene>
<reference evidence="2 3" key="1">
    <citation type="submission" date="2024-02" db="EMBL/GenBank/DDBJ databases">
        <title>High-quality chromosome-scale genome assembly of Pensacola bahiagrass (Paspalum notatum Flugge var. saurae).</title>
        <authorList>
            <person name="Vega J.M."/>
            <person name="Podio M."/>
            <person name="Orjuela J."/>
            <person name="Siena L.A."/>
            <person name="Pessino S.C."/>
            <person name="Combes M.C."/>
            <person name="Mariac C."/>
            <person name="Albertini E."/>
            <person name="Pupilli F."/>
            <person name="Ortiz J.P.A."/>
            <person name="Leblanc O."/>
        </authorList>
    </citation>
    <scope>NUCLEOTIDE SEQUENCE [LARGE SCALE GENOMIC DNA]</scope>
    <source>
        <strain evidence="2">R1</strain>
        <tissue evidence="2">Leaf</tissue>
    </source>
</reference>
<accession>A0AAQ3TY82</accession>
<protein>
    <submittedName>
        <fullName evidence="2">Uncharacterized protein</fullName>
    </submittedName>
</protein>
<feature type="compositionally biased region" description="Low complexity" evidence="1">
    <location>
        <begin position="58"/>
        <end position="75"/>
    </location>
</feature>
<sequence length="339" mass="36435">YNPPAPTCTTSAAARRLYRAAATVQPPQRPRAAPPRLLRSRASPPLRLRHAPGRGRRAASSQPSRSRSSASSATDSPPPLRQPVSATPLSPQGGDGAVTAPVPLLLTLFSLSGCPSFLASPLLCDLLICRIQRRHRTRRPAVYAETCHGVDAIFKTFILDIGKVKQPCFDKSLYIIQQDSQVFTNQISGLVIFMAGNYVPSCLTGSAATAAHPSLISPSQDRQQSPSTSQAVFLFSLPSTNCSQEITGCSQRPVPQDTASPFLLHAFQRHESKCKGADWIKKAPIAASAYTSQSHLRGVDVGTACLSAPTTFSSSGHCLFQDTNMQSKKQCHLIMKISM</sequence>
<keyword evidence="3" id="KW-1185">Reference proteome</keyword>
<name>A0AAQ3TY82_PASNO</name>
<dbReference type="EMBL" id="CP144750">
    <property type="protein sequence ID" value="WVZ82334.1"/>
    <property type="molecule type" value="Genomic_DNA"/>
</dbReference>
<organism evidence="2 3">
    <name type="scientific">Paspalum notatum var. saurae</name>
    <dbReference type="NCBI Taxonomy" id="547442"/>
    <lineage>
        <taxon>Eukaryota</taxon>
        <taxon>Viridiplantae</taxon>
        <taxon>Streptophyta</taxon>
        <taxon>Embryophyta</taxon>
        <taxon>Tracheophyta</taxon>
        <taxon>Spermatophyta</taxon>
        <taxon>Magnoliopsida</taxon>
        <taxon>Liliopsida</taxon>
        <taxon>Poales</taxon>
        <taxon>Poaceae</taxon>
        <taxon>PACMAD clade</taxon>
        <taxon>Panicoideae</taxon>
        <taxon>Andropogonodae</taxon>
        <taxon>Paspaleae</taxon>
        <taxon>Paspalinae</taxon>
        <taxon>Paspalum</taxon>
    </lineage>
</organism>
<evidence type="ECO:0000313" key="3">
    <source>
        <dbReference type="Proteomes" id="UP001341281"/>
    </source>
</evidence>
<evidence type="ECO:0000256" key="1">
    <source>
        <dbReference type="SAM" id="MobiDB-lite"/>
    </source>
</evidence>
<feature type="compositionally biased region" description="Basic residues" evidence="1">
    <location>
        <begin position="47"/>
        <end position="57"/>
    </location>
</feature>
<dbReference type="AlphaFoldDB" id="A0AAQ3TY82"/>
<proteinExistence type="predicted"/>
<feature type="compositionally biased region" description="Low complexity" evidence="1">
    <location>
        <begin position="34"/>
        <end position="46"/>
    </location>
</feature>
<feature type="region of interest" description="Disordered" evidence="1">
    <location>
        <begin position="18"/>
        <end position="93"/>
    </location>
</feature>
<feature type="non-terminal residue" evidence="2">
    <location>
        <position position="1"/>
    </location>
</feature>